<feature type="compositionally biased region" description="Polar residues" evidence="1">
    <location>
        <begin position="1"/>
        <end position="26"/>
    </location>
</feature>
<reference evidence="2" key="1">
    <citation type="journal article" date="2019" name="bioRxiv">
        <title>The Genome of the Zebra Mussel, Dreissena polymorpha: A Resource for Invasive Species Research.</title>
        <authorList>
            <person name="McCartney M.A."/>
            <person name="Auch B."/>
            <person name="Kono T."/>
            <person name="Mallez S."/>
            <person name="Zhang Y."/>
            <person name="Obille A."/>
            <person name="Becker A."/>
            <person name="Abrahante J.E."/>
            <person name="Garbe J."/>
            <person name="Badalamenti J.P."/>
            <person name="Herman A."/>
            <person name="Mangelson H."/>
            <person name="Liachko I."/>
            <person name="Sullivan S."/>
            <person name="Sone E.D."/>
            <person name="Koren S."/>
            <person name="Silverstein K.A.T."/>
            <person name="Beckman K.B."/>
            <person name="Gohl D.M."/>
        </authorList>
    </citation>
    <scope>NUCLEOTIDE SEQUENCE</scope>
    <source>
        <strain evidence="2">Duluth1</strain>
        <tissue evidence="2">Whole animal</tissue>
    </source>
</reference>
<dbReference type="EMBL" id="JAIWYP010000002">
    <property type="protein sequence ID" value="KAH3871154.1"/>
    <property type="molecule type" value="Genomic_DNA"/>
</dbReference>
<reference evidence="2" key="2">
    <citation type="submission" date="2020-11" db="EMBL/GenBank/DDBJ databases">
        <authorList>
            <person name="McCartney M.A."/>
            <person name="Auch B."/>
            <person name="Kono T."/>
            <person name="Mallez S."/>
            <person name="Becker A."/>
            <person name="Gohl D.M."/>
            <person name="Silverstein K.A.T."/>
            <person name="Koren S."/>
            <person name="Bechman K.B."/>
            <person name="Herman A."/>
            <person name="Abrahante J.E."/>
            <person name="Garbe J."/>
        </authorList>
    </citation>
    <scope>NUCLEOTIDE SEQUENCE</scope>
    <source>
        <strain evidence="2">Duluth1</strain>
        <tissue evidence="2">Whole animal</tissue>
    </source>
</reference>
<organism evidence="2 3">
    <name type="scientific">Dreissena polymorpha</name>
    <name type="common">Zebra mussel</name>
    <name type="synonym">Mytilus polymorpha</name>
    <dbReference type="NCBI Taxonomy" id="45954"/>
    <lineage>
        <taxon>Eukaryota</taxon>
        <taxon>Metazoa</taxon>
        <taxon>Spiralia</taxon>
        <taxon>Lophotrochozoa</taxon>
        <taxon>Mollusca</taxon>
        <taxon>Bivalvia</taxon>
        <taxon>Autobranchia</taxon>
        <taxon>Heteroconchia</taxon>
        <taxon>Euheterodonta</taxon>
        <taxon>Imparidentia</taxon>
        <taxon>Neoheterodontei</taxon>
        <taxon>Myida</taxon>
        <taxon>Dreissenoidea</taxon>
        <taxon>Dreissenidae</taxon>
        <taxon>Dreissena</taxon>
    </lineage>
</organism>
<evidence type="ECO:0000313" key="2">
    <source>
        <dbReference type="EMBL" id="KAH3871154.1"/>
    </source>
</evidence>
<comment type="caution">
    <text evidence="2">The sequence shown here is derived from an EMBL/GenBank/DDBJ whole genome shotgun (WGS) entry which is preliminary data.</text>
</comment>
<gene>
    <name evidence="2" type="ORF">DPMN_034348</name>
</gene>
<proteinExistence type="predicted"/>
<protein>
    <submittedName>
        <fullName evidence="2">Uncharacterized protein</fullName>
    </submittedName>
</protein>
<dbReference type="AlphaFoldDB" id="A0A9D4RK03"/>
<feature type="region of interest" description="Disordered" evidence="1">
    <location>
        <begin position="1"/>
        <end position="29"/>
    </location>
</feature>
<sequence length="84" mass="9059">MVPCSEGQQITSGEQQITSGNQQMTSGEPWRLDSDELEKALMCDTSIVDVSHGISGPRREKDCESGPSDVITMVGRLLGKECST</sequence>
<evidence type="ECO:0000256" key="1">
    <source>
        <dbReference type="SAM" id="MobiDB-lite"/>
    </source>
</evidence>
<name>A0A9D4RK03_DREPO</name>
<evidence type="ECO:0000313" key="3">
    <source>
        <dbReference type="Proteomes" id="UP000828390"/>
    </source>
</evidence>
<keyword evidence="3" id="KW-1185">Reference proteome</keyword>
<dbReference type="Proteomes" id="UP000828390">
    <property type="component" value="Unassembled WGS sequence"/>
</dbReference>
<accession>A0A9D4RK03</accession>